<dbReference type="GO" id="GO:0016020">
    <property type="term" value="C:membrane"/>
    <property type="evidence" value="ECO:0007669"/>
    <property type="project" value="UniProtKB-SubCell"/>
</dbReference>
<evidence type="ECO:0000256" key="2">
    <source>
        <dbReference type="ARBA" id="ARBA00022692"/>
    </source>
</evidence>
<reference evidence="8 9" key="2">
    <citation type="journal article" date="2018" name="Annu Rev Anim Biosci">
        <title>Bat Biology, Genomes, and the Bat1K Project: To Generate Chromosome-Level Genomes for All Living Bat Species.</title>
        <authorList>
            <person name="Teeling E.C."/>
            <person name="Vernes S.C."/>
            <person name="Davalos L.M."/>
            <person name="Ray D.A."/>
            <person name="Gilbert M.T.P."/>
            <person name="Myers E."/>
        </authorList>
    </citation>
    <scope>NUCLEOTIDE SEQUENCE</scope>
</reference>
<keyword evidence="3 7" id="KW-1133">Transmembrane helix</keyword>
<evidence type="ECO:0000256" key="1">
    <source>
        <dbReference type="ARBA" id="ARBA00004370"/>
    </source>
</evidence>
<keyword evidence="5" id="KW-0675">Receptor</keyword>
<name>A0A671FUZ3_RHIFE</name>
<keyword evidence="9" id="KW-1185">Reference proteome</keyword>
<protein>
    <submittedName>
        <fullName evidence="8">Uncharacterized protein</fullName>
    </submittedName>
</protein>
<reference evidence="8" key="5">
    <citation type="submission" date="2025-09" db="UniProtKB">
        <authorList>
            <consortium name="Ensembl"/>
        </authorList>
    </citation>
    <scope>IDENTIFICATION</scope>
</reference>
<dbReference type="Proteomes" id="UP000472240">
    <property type="component" value="Chromosome 20"/>
</dbReference>
<keyword evidence="4 7" id="KW-0472">Membrane</keyword>
<accession>A0A671FUZ3</accession>
<evidence type="ECO:0000313" key="8">
    <source>
        <dbReference type="Ensembl" id="ENSRFEP00010029324.1"/>
    </source>
</evidence>
<reference evidence="8" key="4">
    <citation type="submission" date="2025-08" db="UniProtKB">
        <authorList>
            <consortium name="Ensembl"/>
        </authorList>
    </citation>
    <scope>IDENTIFICATION</scope>
</reference>
<evidence type="ECO:0000256" key="4">
    <source>
        <dbReference type="ARBA" id="ARBA00023136"/>
    </source>
</evidence>
<evidence type="ECO:0000256" key="5">
    <source>
        <dbReference type="ARBA" id="ARBA00023170"/>
    </source>
</evidence>
<comment type="subcellular location">
    <subcellularLocation>
        <location evidence="1">Membrane</location>
    </subcellularLocation>
</comment>
<dbReference type="PANTHER" id="PTHR19256:SF65">
    <property type="entry name" value="T CELL RECEPTOR GAMMA CONSTANT 1-RELATED"/>
    <property type="match status" value="1"/>
</dbReference>
<evidence type="ECO:0000256" key="6">
    <source>
        <dbReference type="ARBA" id="ARBA00023319"/>
    </source>
</evidence>
<proteinExistence type="predicted"/>
<dbReference type="AlphaFoldDB" id="A0A671FUZ3"/>
<sequence>GTLQLQLINTSAYYTYLLLLLKSVVYFAIITFCLFKRTAVCGNGVSNRW</sequence>
<dbReference type="InterPro" id="IPR051117">
    <property type="entry name" value="TRG_var/const_region"/>
</dbReference>
<dbReference type="InParanoid" id="A0A671FUZ3"/>
<dbReference type="Ensembl" id="ENSRFET00010031827.1">
    <property type="protein sequence ID" value="ENSRFEP00010029324.1"/>
    <property type="gene ID" value="ENSRFEG00010019474.1"/>
</dbReference>
<organism evidence="8 9">
    <name type="scientific">Rhinolophus ferrumequinum</name>
    <name type="common">Greater horseshoe bat</name>
    <dbReference type="NCBI Taxonomy" id="59479"/>
    <lineage>
        <taxon>Eukaryota</taxon>
        <taxon>Metazoa</taxon>
        <taxon>Chordata</taxon>
        <taxon>Craniata</taxon>
        <taxon>Vertebrata</taxon>
        <taxon>Euteleostomi</taxon>
        <taxon>Mammalia</taxon>
        <taxon>Eutheria</taxon>
        <taxon>Laurasiatheria</taxon>
        <taxon>Chiroptera</taxon>
        <taxon>Yinpterochiroptera</taxon>
        <taxon>Rhinolophoidea</taxon>
        <taxon>Rhinolophidae</taxon>
        <taxon>Rhinolophinae</taxon>
        <taxon>Rhinolophus</taxon>
    </lineage>
</organism>
<dbReference type="GeneTree" id="ENSGT00940000153143"/>
<evidence type="ECO:0000256" key="7">
    <source>
        <dbReference type="SAM" id="Phobius"/>
    </source>
</evidence>
<keyword evidence="2 7" id="KW-0812">Transmembrane</keyword>
<dbReference type="PANTHER" id="PTHR19256">
    <property type="entry name" value="T-CELL RECEPTOR GAMMA CHAIN"/>
    <property type="match status" value="1"/>
</dbReference>
<feature type="transmembrane region" description="Helical" evidence="7">
    <location>
        <begin position="13"/>
        <end position="35"/>
    </location>
</feature>
<reference evidence="9" key="3">
    <citation type="submission" date="2018-12" db="EMBL/GenBank/DDBJ databases">
        <title>G10K-VGP greater horseshoe bat female genome, primary haplotype.</title>
        <authorList>
            <person name="Teeling E."/>
            <person name="Myers G."/>
            <person name="Vernes S."/>
            <person name="Pippel M."/>
            <person name="Winkler S."/>
            <person name="Fedrigo O."/>
            <person name="Rhie A."/>
            <person name="Koren S."/>
            <person name="Phillippy A."/>
            <person name="Lewin H."/>
            <person name="Damas J."/>
            <person name="Howe K."/>
            <person name="Mountcastle J."/>
            <person name="Jarvis E.D."/>
        </authorList>
    </citation>
    <scope>NUCLEOTIDE SEQUENCE [LARGE SCALE GENOMIC DNA]</scope>
</reference>
<evidence type="ECO:0000313" key="9">
    <source>
        <dbReference type="Proteomes" id="UP000472240"/>
    </source>
</evidence>
<reference evidence="8 9" key="1">
    <citation type="journal article" date="2015" name="Annu Rev Anim Biosci">
        <title>The Genome 10K Project: a way forward.</title>
        <authorList>
            <person name="Koepfli K.P."/>
            <person name="Paten B."/>
            <person name="O'Brien S.J."/>
            <person name="Koepfli K.P."/>
            <person name="Paten B."/>
            <person name="Antunes A."/>
            <person name="Belov K."/>
            <person name="Bustamante C."/>
            <person name="Castoe T.A."/>
            <person name="Clawson H."/>
            <person name="Crawford A.J."/>
            <person name="Diekhans M."/>
            <person name="Distel D."/>
            <person name="Durbin R."/>
            <person name="Earl D."/>
            <person name="Fujita M.K."/>
            <person name="Gamble T."/>
            <person name="Georges A."/>
            <person name="Gemmell N."/>
            <person name="Gilbert M.T."/>
            <person name="Graves J.M."/>
            <person name="Green R.E."/>
            <person name="Hickey G."/>
            <person name="Jarvis E.D."/>
            <person name="Johnson W."/>
            <person name="Komissarov A."/>
            <person name="Korf I."/>
            <person name="Kuhn R."/>
            <person name="Larkin D.M."/>
            <person name="Lewin H."/>
            <person name="Lopez J.V."/>
            <person name="Ma J."/>
            <person name="Marques-Bonet T."/>
            <person name="Miller W."/>
            <person name="Murphy R."/>
            <person name="Pevzner P."/>
            <person name="Shapiro B."/>
            <person name="Steiner C."/>
            <person name="Tamazian G."/>
            <person name="Venkatesh B."/>
            <person name="Wang J."/>
            <person name="Wayne R."/>
            <person name="Wiley E."/>
            <person name="Yang H."/>
            <person name="Zhang G."/>
            <person name="Haussler D."/>
            <person name="Ryder O."/>
            <person name="O'Brien S.J."/>
        </authorList>
    </citation>
    <scope>NUCLEOTIDE SEQUENCE</scope>
</reference>
<evidence type="ECO:0000256" key="3">
    <source>
        <dbReference type="ARBA" id="ARBA00022989"/>
    </source>
</evidence>
<keyword evidence="6" id="KW-0393">Immunoglobulin domain</keyword>